<dbReference type="AlphaFoldDB" id="A0A3S0ZT69"/>
<accession>A0A3S0ZT69</accession>
<feature type="compositionally biased region" description="Polar residues" evidence="1">
    <location>
        <begin position="109"/>
        <end position="129"/>
    </location>
</feature>
<dbReference type="EMBL" id="RQTK01000298">
    <property type="protein sequence ID" value="RUS82198.1"/>
    <property type="molecule type" value="Genomic_DNA"/>
</dbReference>
<evidence type="ECO:0000256" key="1">
    <source>
        <dbReference type="SAM" id="MobiDB-lite"/>
    </source>
</evidence>
<reference evidence="2 3" key="1">
    <citation type="submission" date="2019-01" db="EMBL/GenBank/DDBJ databases">
        <title>A draft genome assembly of the solar-powered sea slug Elysia chlorotica.</title>
        <authorList>
            <person name="Cai H."/>
            <person name="Li Q."/>
            <person name="Fang X."/>
            <person name="Li J."/>
            <person name="Curtis N.E."/>
            <person name="Altenburger A."/>
            <person name="Shibata T."/>
            <person name="Feng M."/>
            <person name="Maeda T."/>
            <person name="Schwartz J.A."/>
            <person name="Shigenobu S."/>
            <person name="Lundholm N."/>
            <person name="Nishiyama T."/>
            <person name="Yang H."/>
            <person name="Hasebe M."/>
            <person name="Li S."/>
            <person name="Pierce S.K."/>
            <person name="Wang J."/>
        </authorList>
    </citation>
    <scope>NUCLEOTIDE SEQUENCE [LARGE SCALE GENOMIC DNA]</scope>
    <source>
        <strain evidence="2">EC2010</strain>
        <tissue evidence="2">Whole organism of an adult</tissue>
    </source>
</reference>
<feature type="region of interest" description="Disordered" evidence="1">
    <location>
        <begin position="1"/>
        <end position="147"/>
    </location>
</feature>
<dbReference type="OrthoDB" id="10615329at2759"/>
<dbReference type="Proteomes" id="UP000271974">
    <property type="component" value="Unassembled WGS sequence"/>
</dbReference>
<comment type="caution">
    <text evidence="2">The sequence shown here is derived from an EMBL/GenBank/DDBJ whole genome shotgun (WGS) entry which is preliminary data.</text>
</comment>
<sequence length="313" mass="32499">MSGSRVTDPRPPSSLHLTVPRLTIAKRRGRSSSDIIIENNTNNTTNKTNSGIPTTNDNNNKSENTTSSCGSPTPTVQSRKASADSAGYFSGTESSPDHTPVGFKPAPFSSYSSAQPGDPRSGQSRQASAHVSHARNTPGERWQQVGGGGGACGVAAPLISTPCPPPLMELFVQAAAVTATAPDSLRAGLAGFPTLPTLPTLPTPGFVLSAVPPPQIPAQIMPVPDASPGSCVTSPEQAFMGLAPYLAAPPTVSADFLNQQRVQGQGQGYDIHKVYKGHGMKLTSDTLQMSPCLRVEGSPCADDLGNYAMHVSQ</sequence>
<feature type="compositionally biased region" description="Polar residues" evidence="1">
    <location>
        <begin position="50"/>
        <end position="80"/>
    </location>
</feature>
<feature type="compositionally biased region" description="Low complexity" evidence="1">
    <location>
        <begin position="39"/>
        <end position="49"/>
    </location>
</feature>
<protein>
    <submittedName>
        <fullName evidence="2">Uncharacterized protein</fullName>
    </submittedName>
</protein>
<proteinExistence type="predicted"/>
<evidence type="ECO:0000313" key="3">
    <source>
        <dbReference type="Proteomes" id="UP000271974"/>
    </source>
</evidence>
<keyword evidence="3" id="KW-1185">Reference proteome</keyword>
<gene>
    <name evidence="2" type="ORF">EGW08_010038</name>
</gene>
<organism evidence="2 3">
    <name type="scientific">Elysia chlorotica</name>
    <name type="common">Eastern emerald elysia</name>
    <name type="synonym">Sea slug</name>
    <dbReference type="NCBI Taxonomy" id="188477"/>
    <lineage>
        <taxon>Eukaryota</taxon>
        <taxon>Metazoa</taxon>
        <taxon>Spiralia</taxon>
        <taxon>Lophotrochozoa</taxon>
        <taxon>Mollusca</taxon>
        <taxon>Gastropoda</taxon>
        <taxon>Heterobranchia</taxon>
        <taxon>Euthyneura</taxon>
        <taxon>Panpulmonata</taxon>
        <taxon>Sacoglossa</taxon>
        <taxon>Placobranchoidea</taxon>
        <taxon>Plakobranchidae</taxon>
        <taxon>Elysia</taxon>
    </lineage>
</organism>
<name>A0A3S0ZT69_ELYCH</name>
<evidence type="ECO:0000313" key="2">
    <source>
        <dbReference type="EMBL" id="RUS82198.1"/>
    </source>
</evidence>